<accession>A0A158HCI9</accession>
<protein>
    <submittedName>
        <fullName evidence="1">Twin-arginine translocation pathway signal sequence domain-containing protein</fullName>
    </submittedName>
</protein>
<dbReference type="STRING" id="326475.AWB66_02184"/>
<organism evidence="1 2">
    <name type="scientific">Caballeronia telluris</name>
    <dbReference type="NCBI Taxonomy" id="326475"/>
    <lineage>
        <taxon>Bacteria</taxon>
        <taxon>Pseudomonadati</taxon>
        <taxon>Pseudomonadota</taxon>
        <taxon>Betaproteobacteria</taxon>
        <taxon>Burkholderiales</taxon>
        <taxon>Burkholderiaceae</taxon>
        <taxon>Caballeronia</taxon>
    </lineage>
</organism>
<sequence>MNRRQFLSISGVAVCASGAWVDAAQASTGKKPGKTLVIVELKGGNDGLNTVVPFADPLYRTLRPTLGLSRDRLLQLDERTALHPATESLMPLWRDGRLAVVQGVGYAQPNLSHFRSTEIWDTASHADQYLRDGWLARALGGSPRAETIAIGSVEAGPFAKNSTKGGPMRHVAAPSFAASVDTAMRMLATVESSREITVLRLTLNGFDAHQNQALRHAALLGELSDGLVAMRRALVSLGRWDESLIMTCSEFGRGARENQTGGTDHGSAAPHFLAGGRVRGGLYGAMPALARIDGNGNLPVAVDFRRLYATVLGAWLGLDASAILQQRFEPLPLIVA</sequence>
<dbReference type="PANTHER" id="PTHR43737">
    <property type="entry name" value="BLL7424 PROTEIN"/>
    <property type="match status" value="1"/>
</dbReference>
<dbReference type="RefSeq" id="WP_200818967.1">
    <property type="nucleotide sequence ID" value="NZ_FCNZ02000007.1"/>
</dbReference>
<evidence type="ECO:0000313" key="2">
    <source>
        <dbReference type="Proteomes" id="UP000054717"/>
    </source>
</evidence>
<name>A0A158HCI9_9BURK</name>
<keyword evidence="2" id="KW-1185">Reference proteome</keyword>
<evidence type="ECO:0000313" key="1">
    <source>
        <dbReference type="EMBL" id="SAL42036.1"/>
    </source>
</evidence>
<dbReference type="InterPro" id="IPR010869">
    <property type="entry name" value="DUF1501"/>
</dbReference>
<dbReference type="PANTHER" id="PTHR43737:SF1">
    <property type="entry name" value="DUF1501 DOMAIN-CONTAINING PROTEIN"/>
    <property type="match status" value="1"/>
</dbReference>
<dbReference type="EMBL" id="FCNZ02000007">
    <property type="protein sequence ID" value="SAL42036.1"/>
    <property type="molecule type" value="Genomic_DNA"/>
</dbReference>
<comment type="caution">
    <text evidence="1">The sequence shown here is derived from an EMBL/GenBank/DDBJ whole genome shotgun (WGS) entry which is preliminary data.</text>
</comment>
<proteinExistence type="predicted"/>
<dbReference type="Pfam" id="PF07394">
    <property type="entry name" value="DUF1501"/>
    <property type="match status" value="1"/>
</dbReference>
<dbReference type="Proteomes" id="UP000054717">
    <property type="component" value="Unassembled WGS sequence"/>
</dbReference>
<reference evidence="1" key="1">
    <citation type="submission" date="2016-01" db="EMBL/GenBank/DDBJ databases">
        <authorList>
            <person name="Peeters Charlotte."/>
        </authorList>
    </citation>
    <scope>NUCLEOTIDE SEQUENCE</scope>
    <source>
        <strain evidence="1">LMG 22936</strain>
    </source>
</reference>
<dbReference type="AlphaFoldDB" id="A0A158HCI9"/>
<gene>
    <name evidence="1" type="ORF">AWB66_02184</name>
</gene>